<dbReference type="OrthoDB" id="201863at2157"/>
<reference evidence="2 4" key="1">
    <citation type="journal article" date="2009" name="Stand. Genomic Sci.">
        <title>Complete genome sequence of Halogeometricum borinquense type strain (PR3).</title>
        <authorList>
            <person name="Malfatti S."/>
            <person name="Tindall B.J."/>
            <person name="Schneider S."/>
            <person name="Fahnrich R."/>
            <person name="Lapidus A."/>
            <person name="Labuttii K."/>
            <person name="Copeland A."/>
            <person name="Glavina Del Rio T."/>
            <person name="Nolan M."/>
            <person name="Chen F."/>
            <person name="Lucas S."/>
            <person name="Tice H."/>
            <person name="Cheng J.F."/>
            <person name="Bruce D."/>
            <person name="Goodwin L."/>
            <person name="Pitluck S."/>
            <person name="Anderson I."/>
            <person name="Pati A."/>
            <person name="Ivanova N."/>
            <person name="Mavromatis K."/>
            <person name="Chen A."/>
            <person name="Palaniappan K."/>
            <person name="D'haeseleer P."/>
            <person name="Goker M."/>
            <person name="Bristow J."/>
            <person name="Eisen J.A."/>
            <person name="Markowitz V."/>
            <person name="Hugenholtz P."/>
            <person name="Kyrpides N.C."/>
            <person name="Klenk H.P."/>
            <person name="Chain P."/>
        </authorList>
    </citation>
    <scope>NUCLEOTIDE SEQUENCE [LARGE SCALE GENOMIC DNA]</scope>
    <source>
        <strain evidence="4">ATCC 700274 / DSM 11551 / JCM 10706 / KCTC 4070 / PR3</strain>
        <strain evidence="2">PR 3</strain>
    </source>
</reference>
<proteinExistence type="predicted"/>
<dbReference type="HOGENOM" id="CLU_538209_0_0_2"/>
<evidence type="ECO:0000256" key="1">
    <source>
        <dbReference type="SAM" id="MobiDB-lite"/>
    </source>
</evidence>
<evidence type="ECO:0000313" key="5">
    <source>
        <dbReference type="Proteomes" id="UP000011585"/>
    </source>
</evidence>
<dbReference type="EMBL" id="AOHT01000048">
    <property type="protein sequence ID" value="ELY24793.1"/>
    <property type="molecule type" value="Genomic_DNA"/>
</dbReference>
<dbReference type="eggNOG" id="arCOG09122">
    <property type="taxonomic scope" value="Archaea"/>
</dbReference>
<sequence>MRRRRFLAAAASLPLVTGCTQTHGDTTETTTEQGSNPTSTATETETNTSNDVGRPPETFPEARPDWSQVITAETTPRTYALSGGFYYNDDNAAVYSGFTETATANHPARLVFVLQNDNDFANTFRLDEIPPFGRGECIGDGPQDSTDEIRSAGYRTDLVVAPTESHDLASETPDYKRASDGTWRLSSPKSGPWLPKRIRLAADEWVRGEYVLLGRPEGTEYGRPTGRYEFWGRDSGLTLNVWDSEAPGPEAESRFAGESVPSLTEQTIAWFHEADATTETFIRPSTEQLSLPGAVEYKFFNHSHTDVGCGHWDLYKLHDGEWFHLFPKIHTMDCRLLPPGGTETLSLRAFHGDAVPCGGDNPNAATNGFGVGHLGGGRYAVVTGDGSEAGASGALLDIEADQVTIQPTDDVTAERNGDTVTVTSPRYGDGEHSPDATLTATRADSADETRLPEQVMQGGNSGWRIHGVRNTVPFFADDVHRVVLRTDEHVAESALGVGNDSNTRRLEVDGTAYEFTIERTESD</sequence>
<dbReference type="EMBL" id="CP001690">
    <property type="protein sequence ID" value="ADQ68163.1"/>
    <property type="molecule type" value="Genomic_DNA"/>
</dbReference>
<gene>
    <name evidence="2" type="ordered locus">Hbor_26100</name>
    <name evidence="3" type="ORF">C499_15385</name>
</gene>
<dbReference type="Proteomes" id="UP000011585">
    <property type="component" value="Unassembled WGS sequence"/>
</dbReference>
<feature type="compositionally biased region" description="Low complexity" evidence="1">
    <location>
        <begin position="18"/>
        <end position="50"/>
    </location>
</feature>
<reference evidence="3 5" key="2">
    <citation type="journal article" date="2014" name="PLoS Genet.">
        <title>Phylogenetically driven sequencing of extremely halophilic archaea reveals strategies for static and dynamic osmo-response.</title>
        <authorList>
            <person name="Becker E.A."/>
            <person name="Seitzer P.M."/>
            <person name="Tritt A."/>
            <person name="Larsen D."/>
            <person name="Krusor M."/>
            <person name="Yao A.I."/>
            <person name="Wu D."/>
            <person name="Madern D."/>
            <person name="Eisen J.A."/>
            <person name="Darling A.E."/>
            <person name="Facciotti M.T."/>
        </authorList>
    </citation>
    <scope>NUCLEOTIDE SEQUENCE [LARGE SCALE GENOMIC DNA]</scope>
    <source>
        <strain evidence="3 5">DSM 11551</strain>
    </source>
</reference>
<dbReference type="AlphaFoldDB" id="E4NT66"/>
<accession>E4NT66</accession>
<dbReference type="RefSeq" id="WP_006056377.1">
    <property type="nucleotide sequence ID" value="NC_014729.1"/>
</dbReference>
<dbReference type="KEGG" id="hbo:Hbor_26100"/>
<evidence type="ECO:0000313" key="2">
    <source>
        <dbReference type="EMBL" id="ADQ68163.1"/>
    </source>
</evidence>
<organism evidence="2 4">
    <name type="scientific">Halogeometricum borinquense (strain ATCC 700274 / DSM 11551 / JCM 10706 / KCTC 4070 / PR3)</name>
    <dbReference type="NCBI Taxonomy" id="469382"/>
    <lineage>
        <taxon>Archaea</taxon>
        <taxon>Methanobacteriati</taxon>
        <taxon>Methanobacteriota</taxon>
        <taxon>Stenosarchaea group</taxon>
        <taxon>Halobacteria</taxon>
        <taxon>Halobacteriales</taxon>
        <taxon>Haloferacaceae</taxon>
        <taxon>Halogeometricum</taxon>
    </lineage>
</organism>
<name>E4NT66_HALBP</name>
<feature type="region of interest" description="Disordered" evidence="1">
    <location>
        <begin position="18"/>
        <end position="62"/>
    </location>
</feature>
<keyword evidence="4" id="KW-1185">Reference proteome</keyword>
<evidence type="ECO:0000313" key="4">
    <source>
        <dbReference type="Proteomes" id="UP000006663"/>
    </source>
</evidence>
<dbReference type="Proteomes" id="UP000006663">
    <property type="component" value="Chromosome"/>
</dbReference>
<dbReference type="GeneID" id="9994428"/>
<evidence type="ECO:0000313" key="3">
    <source>
        <dbReference type="EMBL" id="ELY24793.1"/>
    </source>
</evidence>
<dbReference type="PROSITE" id="PS51257">
    <property type="entry name" value="PROKAR_LIPOPROTEIN"/>
    <property type="match status" value="1"/>
</dbReference>
<protein>
    <submittedName>
        <fullName evidence="2">Uncharacterized protein</fullName>
    </submittedName>
</protein>